<feature type="transmembrane region" description="Helical" evidence="8">
    <location>
        <begin position="177"/>
        <end position="199"/>
    </location>
</feature>
<name>A0A4U6S1K7_BRAEL</name>
<feature type="transmembrane region" description="Helical" evidence="8">
    <location>
        <begin position="110"/>
        <end position="129"/>
    </location>
</feature>
<accession>A0A4U6S1K7</accession>
<dbReference type="AlphaFoldDB" id="A0A4U6S1K7"/>
<evidence type="ECO:0000256" key="7">
    <source>
        <dbReference type="ARBA" id="ARBA00023136"/>
    </source>
</evidence>
<evidence type="ECO:0000256" key="2">
    <source>
        <dbReference type="ARBA" id="ARBA00009142"/>
    </source>
</evidence>
<organism evidence="9 10">
    <name type="scientific">Bradyrhizobium elkanii</name>
    <dbReference type="NCBI Taxonomy" id="29448"/>
    <lineage>
        <taxon>Bacteria</taxon>
        <taxon>Pseudomonadati</taxon>
        <taxon>Pseudomonadota</taxon>
        <taxon>Alphaproteobacteria</taxon>
        <taxon>Hyphomicrobiales</taxon>
        <taxon>Nitrobacteraceae</taxon>
        <taxon>Bradyrhizobium</taxon>
    </lineage>
</organism>
<dbReference type="Proteomes" id="UP000305095">
    <property type="component" value="Unassembled WGS sequence"/>
</dbReference>
<dbReference type="Pfam" id="PF01925">
    <property type="entry name" value="TauE"/>
    <property type="match status" value="1"/>
</dbReference>
<keyword evidence="4 8" id="KW-1003">Cell membrane</keyword>
<dbReference type="GO" id="GO:0005886">
    <property type="term" value="C:plasma membrane"/>
    <property type="evidence" value="ECO:0007669"/>
    <property type="project" value="UniProtKB-SubCell"/>
</dbReference>
<evidence type="ECO:0000256" key="8">
    <source>
        <dbReference type="RuleBase" id="RU363041"/>
    </source>
</evidence>
<keyword evidence="7 8" id="KW-0472">Membrane</keyword>
<evidence type="ECO:0000313" key="10">
    <source>
        <dbReference type="Proteomes" id="UP000305095"/>
    </source>
</evidence>
<evidence type="ECO:0000256" key="5">
    <source>
        <dbReference type="ARBA" id="ARBA00022692"/>
    </source>
</evidence>
<comment type="subcellular location">
    <subcellularLocation>
        <location evidence="1 8">Cell membrane</location>
        <topology evidence="1 8">Multi-pass membrane protein</topology>
    </subcellularLocation>
</comment>
<evidence type="ECO:0000256" key="3">
    <source>
        <dbReference type="ARBA" id="ARBA00022448"/>
    </source>
</evidence>
<keyword evidence="3" id="KW-0813">Transport</keyword>
<feature type="transmembrane region" description="Helical" evidence="8">
    <location>
        <begin position="53"/>
        <end position="71"/>
    </location>
</feature>
<feature type="transmembrane region" description="Helical" evidence="8">
    <location>
        <begin position="205"/>
        <end position="224"/>
    </location>
</feature>
<keyword evidence="6 8" id="KW-1133">Transmembrane helix</keyword>
<evidence type="ECO:0000256" key="6">
    <source>
        <dbReference type="ARBA" id="ARBA00022989"/>
    </source>
</evidence>
<evidence type="ECO:0000256" key="4">
    <source>
        <dbReference type="ARBA" id="ARBA00022475"/>
    </source>
</evidence>
<feature type="transmembrane region" description="Helical" evidence="8">
    <location>
        <begin position="231"/>
        <end position="251"/>
    </location>
</feature>
<feature type="transmembrane region" description="Helical" evidence="8">
    <location>
        <begin position="15"/>
        <end position="41"/>
    </location>
</feature>
<dbReference type="PANTHER" id="PTHR30269:SF37">
    <property type="entry name" value="MEMBRANE TRANSPORTER PROTEIN"/>
    <property type="match status" value="1"/>
</dbReference>
<feature type="transmembrane region" description="Helical" evidence="8">
    <location>
        <begin position="135"/>
        <end position="165"/>
    </location>
</feature>
<reference evidence="9 10" key="1">
    <citation type="submission" date="2019-05" db="EMBL/GenBank/DDBJ databases">
        <title>Draft Genome of Bradyrhizobium elkanii strain SEMIA 938, Used in Commercial Inoculants for Lupinus spp. in Brazil.</title>
        <authorList>
            <person name="Hungria M."/>
            <person name="Delamuta J.R.M."/>
            <person name="Ribeiro R.A."/>
            <person name="Nogueira M.A."/>
        </authorList>
    </citation>
    <scope>NUCLEOTIDE SEQUENCE [LARGE SCALE GENOMIC DNA]</scope>
    <source>
        <strain evidence="9 10">Semia 938</strain>
    </source>
</reference>
<dbReference type="EMBL" id="SZZP01000006">
    <property type="protein sequence ID" value="TKV81507.1"/>
    <property type="molecule type" value="Genomic_DNA"/>
</dbReference>
<feature type="transmembrane region" description="Helical" evidence="8">
    <location>
        <begin position="83"/>
        <end position="103"/>
    </location>
</feature>
<dbReference type="PANTHER" id="PTHR30269">
    <property type="entry name" value="TRANSMEMBRANE PROTEIN YFCA"/>
    <property type="match status" value="1"/>
</dbReference>
<protein>
    <recommendedName>
        <fullName evidence="8">Probable membrane transporter protein</fullName>
    </recommendedName>
</protein>
<keyword evidence="5 8" id="KW-0812">Transmembrane</keyword>
<evidence type="ECO:0000313" key="9">
    <source>
        <dbReference type="EMBL" id="TKV81507.1"/>
    </source>
</evidence>
<dbReference type="InterPro" id="IPR052017">
    <property type="entry name" value="TSUP"/>
</dbReference>
<proteinExistence type="inferred from homology"/>
<sequence length="258" mass="26692">MTSFSLIPSDISTSIALAICSIAFVSGTARGFSGFGSALIFMPLASSVAAPRLVAALLLVIDFIAATPLLPNAWTHADRKATAVMVAGALVGVPIGTYFLTVLEPVTTRGIISCFVAALLALLLSGWRYHGKEHVALSVGVGGLSGFCSGLAQTGGPPIVAYWLGRPISSVISRANIVLFFGASDFFSLVSYWFTGLITIESVKFSLIVGPIYGIGVWFGAALFGKASEKVFRAICYALIAAAVIVGLPALDGILRGG</sequence>
<comment type="similarity">
    <text evidence="2 8">Belongs to the 4-toluene sulfonate uptake permease (TSUP) (TC 2.A.102) family.</text>
</comment>
<gene>
    <name evidence="9" type="ORF">FDV58_11545</name>
</gene>
<dbReference type="InterPro" id="IPR002781">
    <property type="entry name" value="TM_pro_TauE-like"/>
</dbReference>
<comment type="caution">
    <text evidence="9">The sequence shown here is derived from an EMBL/GenBank/DDBJ whole genome shotgun (WGS) entry which is preliminary data.</text>
</comment>
<evidence type="ECO:0000256" key="1">
    <source>
        <dbReference type="ARBA" id="ARBA00004651"/>
    </source>
</evidence>
<dbReference type="RefSeq" id="WP_137478356.1">
    <property type="nucleotide sequence ID" value="NZ_SZZP01000006.1"/>
</dbReference>